<reference evidence="5" key="1">
    <citation type="submission" date="2025-08" db="UniProtKB">
        <authorList>
            <consortium name="RefSeq"/>
        </authorList>
    </citation>
    <scope>IDENTIFICATION</scope>
    <source>
        <tissue evidence="5">Gonad</tissue>
    </source>
</reference>
<dbReference type="GO" id="GO:0003676">
    <property type="term" value="F:nucleic acid binding"/>
    <property type="evidence" value="ECO:0007669"/>
    <property type="project" value="InterPro"/>
</dbReference>
<dbReference type="Proteomes" id="UP000515135">
    <property type="component" value="Unplaced"/>
</dbReference>
<evidence type="ECO:0000256" key="1">
    <source>
        <dbReference type="PROSITE-ProRule" id="PRU00047"/>
    </source>
</evidence>
<feature type="compositionally biased region" description="Low complexity" evidence="2">
    <location>
        <begin position="51"/>
        <end position="93"/>
    </location>
</feature>
<feature type="domain" description="CCHC-type" evidence="3">
    <location>
        <begin position="435"/>
        <end position="451"/>
    </location>
</feature>
<keyword evidence="1" id="KW-0862">Zinc</keyword>
<dbReference type="Gene3D" id="4.10.60.10">
    <property type="entry name" value="Zinc finger, CCHC-type"/>
    <property type="match status" value="1"/>
</dbReference>
<keyword evidence="1" id="KW-0863">Zinc-finger</keyword>
<keyword evidence="1" id="KW-0479">Metal-binding</keyword>
<evidence type="ECO:0000256" key="2">
    <source>
        <dbReference type="SAM" id="MobiDB-lite"/>
    </source>
</evidence>
<keyword evidence="4" id="KW-1185">Reference proteome</keyword>
<dbReference type="InterPro" id="IPR036875">
    <property type="entry name" value="Znf_CCHC_sf"/>
</dbReference>
<dbReference type="PROSITE" id="PS50158">
    <property type="entry name" value="ZF_CCHC"/>
    <property type="match status" value="1"/>
</dbReference>
<sequence length="464" mass="50093">MAGYGDPPEVGFPVLYRNLMDDFDPLVSFDPPLDFLPPSAHVTSLAPWPVPAASDSPAPSSTNPAADSPSNPAADAPSIPAADSPSTPAADSSSPPPASAPEQDAPSVSSNPTSPAPPSALSAPQPTPVSQTMPSATTPSVTRSPLSFPAPTLRPWVVPPSWAASAPVPPPAPAPATKQIPKLLCRFDGSGTPNWEEFETHFDNERRFASWGEDTCRAVLLKHLSGGALTTFSCAPPTIRDGSADIILGYLRQMYRRPQDPLHYRSDIQALRRGTKETPQDFELRVRQAVALAYPRADQSMRDDLGIQTFLDKLALDNPNLAMEVGKGRPKTLHEARVQLQFLEDLQSSARPSSHVYQTSTAGVQDMQKRMEEMQLAHEKQLKALCDRIDHLQKRTESPGLSSPVPTPRQDGGRASQPSGRRPPRDPSTRYQNKRCYGCDEIGHIKRICPNASGARQGNGPRLA</sequence>
<dbReference type="PANTHER" id="PTHR19963">
    <property type="entry name" value="CCHC-TYPE DOMAIN-CONTAINING PROTEIN"/>
    <property type="match status" value="1"/>
</dbReference>
<dbReference type="AlphaFoldDB" id="A0A6P4Y466"/>
<dbReference type="SMART" id="SM00343">
    <property type="entry name" value="ZnF_C2HC"/>
    <property type="match status" value="1"/>
</dbReference>
<name>A0A6P4Y466_BRABE</name>
<dbReference type="GO" id="GO:0008270">
    <property type="term" value="F:zinc ion binding"/>
    <property type="evidence" value="ECO:0007669"/>
    <property type="project" value="UniProtKB-KW"/>
</dbReference>
<evidence type="ECO:0000313" key="4">
    <source>
        <dbReference type="Proteomes" id="UP000515135"/>
    </source>
</evidence>
<dbReference type="RefSeq" id="XP_019623830.1">
    <property type="nucleotide sequence ID" value="XM_019768271.1"/>
</dbReference>
<dbReference type="GeneID" id="109469702"/>
<feature type="compositionally biased region" description="Polar residues" evidence="2">
    <location>
        <begin position="129"/>
        <end position="145"/>
    </location>
</feature>
<feature type="region of interest" description="Disordered" evidence="2">
    <location>
        <begin position="394"/>
        <end position="433"/>
    </location>
</feature>
<evidence type="ECO:0000313" key="5">
    <source>
        <dbReference type="RefSeq" id="XP_019623830.1"/>
    </source>
</evidence>
<organism evidence="4 5">
    <name type="scientific">Branchiostoma belcheri</name>
    <name type="common">Amphioxus</name>
    <dbReference type="NCBI Taxonomy" id="7741"/>
    <lineage>
        <taxon>Eukaryota</taxon>
        <taxon>Metazoa</taxon>
        <taxon>Chordata</taxon>
        <taxon>Cephalochordata</taxon>
        <taxon>Leptocardii</taxon>
        <taxon>Amphioxiformes</taxon>
        <taxon>Branchiostomatidae</taxon>
        <taxon>Branchiostoma</taxon>
    </lineage>
</organism>
<evidence type="ECO:0000259" key="3">
    <source>
        <dbReference type="PROSITE" id="PS50158"/>
    </source>
</evidence>
<dbReference type="OrthoDB" id="6080540at2759"/>
<feature type="compositionally biased region" description="Low complexity" evidence="2">
    <location>
        <begin position="100"/>
        <end position="124"/>
    </location>
</feature>
<protein>
    <submittedName>
        <fullName evidence="5">Zinc finger homeobox protein 4-like</fullName>
    </submittedName>
</protein>
<gene>
    <name evidence="5" type="primary">LOC109469702</name>
</gene>
<dbReference type="InterPro" id="IPR001878">
    <property type="entry name" value="Znf_CCHC"/>
</dbReference>
<accession>A0A6P4Y466</accession>
<dbReference type="PANTHER" id="PTHR19963:SF30">
    <property type="entry name" value="ENDONUCLEASE_EXONUCLEASE_PHOSPHATASE DOMAIN-CONTAINING PROTEIN"/>
    <property type="match status" value="1"/>
</dbReference>
<proteinExistence type="predicted"/>
<dbReference type="KEGG" id="bbel:109469702"/>
<dbReference type="SUPFAM" id="SSF57756">
    <property type="entry name" value="Retrovirus zinc finger-like domains"/>
    <property type="match status" value="1"/>
</dbReference>
<feature type="region of interest" description="Disordered" evidence="2">
    <location>
        <begin position="26"/>
        <end position="147"/>
    </location>
</feature>